<dbReference type="Pfam" id="PF01638">
    <property type="entry name" value="HxlR"/>
    <property type="match status" value="2"/>
</dbReference>
<feature type="domain" description="HTH hxlR-type" evidence="4">
    <location>
        <begin position="174"/>
        <end position="275"/>
    </location>
</feature>
<protein>
    <submittedName>
        <fullName evidence="5">Helix-turn-helix transcriptional regulator</fullName>
    </submittedName>
</protein>
<dbReference type="RefSeq" id="WP_274943533.1">
    <property type="nucleotide sequence ID" value="NZ_JANWOI010000002.1"/>
</dbReference>
<evidence type="ECO:0000259" key="4">
    <source>
        <dbReference type="PROSITE" id="PS51118"/>
    </source>
</evidence>
<keyword evidence="1" id="KW-0805">Transcription regulation</keyword>
<dbReference type="PROSITE" id="PS51118">
    <property type="entry name" value="HTH_HXLR"/>
    <property type="match status" value="2"/>
</dbReference>
<dbReference type="AlphaFoldDB" id="A0A9X3TY47"/>
<dbReference type="Gene3D" id="1.10.10.10">
    <property type="entry name" value="Winged helix-like DNA-binding domain superfamily/Winged helix DNA-binding domain"/>
    <property type="match status" value="2"/>
</dbReference>
<dbReference type="GO" id="GO:0003677">
    <property type="term" value="F:DNA binding"/>
    <property type="evidence" value="ECO:0007669"/>
    <property type="project" value="UniProtKB-KW"/>
</dbReference>
<evidence type="ECO:0000256" key="3">
    <source>
        <dbReference type="ARBA" id="ARBA00023163"/>
    </source>
</evidence>
<dbReference type="PANTHER" id="PTHR33204">
    <property type="entry name" value="TRANSCRIPTIONAL REGULATOR, MARR FAMILY"/>
    <property type="match status" value="1"/>
</dbReference>
<dbReference type="SUPFAM" id="SSF46785">
    <property type="entry name" value="Winged helix' DNA-binding domain"/>
    <property type="match status" value="2"/>
</dbReference>
<accession>A0A9X3TY47</accession>
<evidence type="ECO:0000313" key="6">
    <source>
        <dbReference type="Proteomes" id="UP001141619"/>
    </source>
</evidence>
<evidence type="ECO:0000256" key="2">
    <source>
        <dbReference type="ARBA" id="ARBA00023125"/>
    </source>
</evidence>
<keyword evidence="2" id="KW-0238">DNA-binding</keyword>
<feature type="domain" description="HTH hxlR-type" evidence="4">
    <location>
        <begin position="15"/>
        <end position="112"/>
    </location>
</feature>
<organism evidence="5 6">
    <name type="scientific">Govanella unica</name>
    <dbReference type="NCBI Taxonomy" id="2975056"/>
    <lineage>
        <taxon>Bacteria</taxon>
        <taxon>Pseudomonadati</taxon>
        <taxon>Pseudomonadota</taxon>
        <taxon>Alphaproteobacteria</taxon>
        <taxon>Emcibacterales</taxon>
        <taxon>Govanellaceae</taxon>
        <taxon>Govanella</taxon>
    </lineage>
</organism>
<sequence length="321" mass="36457">MASLADPGRKKITKHSATWALAEIGDRWSFIIISVAFIGTRRFEDFLKRTGSARSTLTTRLRRLEACGILKRRPYQQAPLREEYFLTQKGLELYPQVMMSWVWERKWGVPYEAIASELVHKTCGHAFTPRLECGHCHQDVTASTCRILPGPGAGTEDAPQTRIMRRLNNNSTAMPKDGIPSQIADIVGDRWTALTISTQFYGLHKFAEIQNAIGIAANILTDRLKILEANDVLERKPYQSHPPRYDYRLTEKGKDIFPISVTVTHWADRWIAVPGMPPHILHHKTCGHELKPQLICNVCKTTLHPKDVEFKTINALSLLKK</sequence>
<dbReference type="Proteomes" id="UP001141619">
    <property type="component" value="Unassembled WGS sequence"/>
</dbReference>
<dbReference type="InterPro" id="IPR036390">
    <property type="entry name" value="WH_DNA-bd_sf"/>
</dbReference>
<dbReference type="InterPro" id="IPR036388">
    <property type="entry name" value="WH-like_DNA-bd_sf"/>
</dbReference>
<gene>
    <name evidence="5" type="ORF">NYP16_07730</name>
</gene>
<reference evidence="5" key="2">
    <citation type="journal article" date="2023" name="Syst. Appl. Microbiol.">
        <title>Govania unica gen. nov., sp. nov., a rare biosphere bacterium that represents a novel family in the class Alphaproteobacteria.</title>
        <authorList>
            <person name="Vandamme P."/>
            <person name="Peeters C."/>
            <person name="Hettiarachchi A."/>
            <person name="Cnockaert M."/>
            <person name="Carlier A."/>
        </authorList>
    </citation>
    <scope>NUCLEOTIDE SEQUENCE</scope>
    <source>
        <strain evidence="5">LMG 31809</strain>
    </source>
</reference>
<evidence type="ECO:0000313" key="5">
    <source>
        <dbReference type="EMBL" id="MDA5193840.1"/>
    </source>
</evidence>
<dbReference type="EMBL" id="JANWOI010000002">
    <property type="protein sequence ID" value="MDA5193840.1"/>
    <property type="molecule type" value="Genomic_DNA"/>
</dbReference>
<evidence type="ECO:0000256" key="1">
    <source>
        <dbReference type="ARBA" id="ARBA00023015"/>
    </source>
</evidence>
<comment type="caution">
    <text evidence="5">The sequence shown here is derived from an EMBL/GenBank/DDBJ whole genome shotgun (WGS) entry which is preliminary data.</text>
</comment>
<dbReference type="InterPro" id="IPR002577">
    <property type="entry name" value="HTH_HxlR"/>
</dbReference>
<keyword evidence="3" id="KW-0804">Transcription</keyword>
<dbReference type="PANTHER" id="PTHR33204:SF18">
    <property type="entry name" value="TRANSCRIPTIONAL REGULATORY PROTEIN"/>
    <property type="match status" value="1"/>
</dbReference>
<proteinExistence type="predicted"/>
<name>A0A9X3TY47_9PROT</name>
<keyword evidence="6" id="KW-1185">Reference proteome</keyword>
<reference evidence="5" key="1">
    <citation type="submission" date="2022-08" db="EMBL/GenBank/DDBJ databases">
        <authorList>
            <person name="Vandamme P."/>
            <person name="Hettiarachchi A."/>
            <person name="Peeters C."/>
            <person name="Cnockaert M."/>
            <person name="Carlier A."/>
        </authorList>
    </citation>
    <scope>NUCLEOTIDE SEQUENCE</scope>
    <source>
        <strain evidence="5">LMG 31809</strain>
    </source>
</reference>